<comment type="caution">
    <text evidence="1">The sequence shown here is derived from an EMBL/GenBank/DDBJ whole genome shotgun (WGS) entry which is preliminary data.</text>
</comment>
<gene>
    <name evidence="1" type="ORF">DF182_18295</name>
</gene>
<keyword evidence="2" id="KW-1185">Reference proteome</keyword>
<sequence length="73" mass="7710">MMNEARLKASIRAAFSEENEKSDAPGAMDRIAEKIAKAVIAEVKAIEITYISGLTSATGGPVTPSGPLKYTIQ</sequence>
<name>A0A365XQX0_9BACT</name>
<dbReference type="AlphaFoldDB" id="A0A365XQX0"/>
<protein>
    <submittedName>
        <fullName evidence="1">Uncharacterized protein</fullName>
    </submittedName>
</protein>
<dbReference type="RefSeq" id="WP_113617272.1">
    <property type="nucleotide sequence ID" value="NZ_QFFJ01000002.1"/>
</dbReference>
<evidence type="ECO:0000313" key="1">
    <source>
        <dbReference type="EMBL" id="RBL88530.1"/>
    </source>
</evidence>
<evidence type="ECO:0000313" key="2">
    <source>
        <dbReference type="Proteomes" id="UP000253410"/>
    </source>
</evidence>
<proteinExistence type="predicted"/>
<dbReference type="OrthoDB" id="1376077at2"/>
<dbReference type="EMBL" id="QFFJ01000002">
    <property type="protein sequence ID" value="RBL88530.1"/>
    <property type="molecule type" value="Genomic_DNA"/>
</dbReference>
<organism evidence="1 2">
    <name type="scientific">Chitinophaga flava</name>
    <dbReference type="NCBI Taxonomy" id="2259036"/>
    <lineage>
        <taxon>Bacteria</taxon>
        <taxon>Pseudomonadati</taxon>
        <taxon>Bacteroidota</taxon>
        <taxon>Chitinophagia</taxon>
        <taxon>Chitinophagales</taxon>
        <taxon>Chitinophagaceae</taxon>
        <taxon>Chitinophaga</taxon>
    </lineage>
</organism>
<reference evidence="1 2" key="1">
    <citation type="submission" date="2018-05" db="EMBL/GenBank/DDBJ databases">
        <title>Chitinophaga sp. K3CV102501T nov., isolated from isolated from a monsoon evergreen broad-leaved forest soil.</title>
        <authorList>
            <person name="Lv Y."/>
        </authorList>
    </citation>
    <scope>NUCLEOTIDE SEQUENCE [LARGE SCALE GENOMIC DNA]</scope>
    <source>
        <strain evidence="1 2">GDMCC 1.1325</strain>
    </source>
</reference>
<accession>A0A365XQX0</accession>
<dbReference type="Proteomes" id="UP000253410">
    <property type="component" value="Unassembled WGS sequence"/>
</dbReference>